<sequence>MLRSKLSSLREYLTPVKHNSNFATTGEISPDEFVTAGDYLVSKFPTWQWGSTPEKLRRTFLPDDKQYLVTRHVPSYQRAADSLGAKDSLEDEEELAEDGWVKTRRTHAEEKTDEAGKALGPEEKQESTGTDQSSNIGSASKEKTQGDSQEDNVEEISNIDDLIDENAEDQISEENDFEDLVGSSDGSNVRRYDLYITYSTSYRVPKMYLVGFSSSGIPLSPKQMFEDIAVDYRDKTSTIESLPVSYNTTSVSIHPCKHSSVMKVLMAHAASAKKTQLEKKRQAIVDKNPSESLKELNLGPDEDDDPYADPDASPIRVDHYLIIFLKFIASVTPGIEYDYTMDAL</sequence>
<feature type="region of interest" description="Disordered" evidence="12">
    <location>
        <begin position="278"/>
        <end position="310"/>
    </location>
</feature>
<dbReference type="PANTHER" id="PTHR12866:SF2">
    <property type="entry name" value="UBIQUITIN-LIKE-CONJUGATING ENZYME ATG3"/>
    <property type="match status" value="1"/>
</dbReference>
<dbReference type="Gene3D" id="3.30.1460.50">
    <property type="match status" value="1"/>
</dbReference>
<evidence type="ECO:0000256" key="9">
    <source>
        <dbReference type="ARBA" id="ARBA00025674"/>
    </source>
</evidence>
<keyword evidence="8" id="KW-0072">Autophagy</keyword>
<comment type="function">
    <text evidence="9">E2 conjugating enzyme required for the cytoplasm to vacuole transport (Cvt) and autophagy. Required for selective autophagic degradation of the nucleus (nucleophagy) as well as for mitophagy which contributes to regulate mitochondrial quantity and quality by eliminating the mitochondria to a basal level to fulfill cellular energy requirements and preventing excess ROS production. Responsible for the E2-like covalent binding of phosphatidylethanolamine to the C-terminal Gly of ATG8. The ATG12-ATG5 conjugate plays a role of an E3 and promotes the transfer of ATG8 from ATG3 to phosphatidylethanolamine (PE). This step is required for the membrane association of ATG8. The formation of the ATG8-phosphatidylethanolamine conjugate is essential for autophagy and for the cytoplasm to vacuole transport (Cvt). The ATG8-PE conjugate mediates tethering between adjacent membranes and stimulates membrane hemifusion, leading to expansion of the autophagosomal membrane during autophagy.</text>
</comment>
<feature type="compositionally biased region" description="Polar residues" evidence="12">
    <location>
        <begin position="127"/>
        <end position="138"/>
    </location>
</feature>
<dbReference type="AlphaFoldDB" id="G8Y6X4"/>
<dbReference type="GO" id="GO:0019776">
    <property type="term" value="F:Atg8-family ligase activity"/>
    <property type="evidence" value="ECO:0007669"/>
    <property type="project" value="TreeGrafter"/>
</dbReference>
<dbReference type="Pfam" id="PF03987">
    <property type="entry name" value="Autophagy_act_C"/>
    <property type="match status" value="1"/>
</dbReference>
<keyword evidence="5" id="KW-0963">Cytoplasm</keyword>
<dbReference type="Proteomes" id="UP000005222">
    <property type="component" value="Chromosome L"/>
</dbReference>
<evidence type="ECO:0000256" key="5">
    <source>
        <dbReference type="ARBA" id="ARBA00022490"/>
    </source>
</evidence>
<evidence type="ECO:0000256" key="8">
    <source>
        <dbReference type="ARBA" id="ARBA00023006"/>
    </source>
</evidence>
<dbReference type="GO" id="GO:0000045">
    <property type="term" value="P:autophagosome assembly"/>
    <property type="evidence" value="ECO:0007669"/>
    <property type="project" value="TreeGrafter"/>
</dbReference>
<evidence type="ECO:0000256" key="12">
    <source>
        <dbReference type="SAM" id="MobiDB-lite"/>
    </source>
</evidence>
<dbReference type="PANTHER" id="PTHR12866">
    <property type="entry name" value="UBIQUITIN-LIKE-CONJUGATING ENZYME ATG3"/>
    <property type="match status" value="1"/>
</dbReference>
<feature type="region of interest" description="Disordered" evidence="12">
    <location>
        <begin position="83"/>
        <end position="152"/>
    </location>
</feature>
<evidence type="ECO:0000313" key="15">
    <source>
        <dbReference type="Proteomes" id="UP000005222"/>
    </source>
</evidence>
<proteinExistence type="inferred from homology"/>
<accession>G8Y6X4</accession>
<dbReference type="HOGENOM" id="CLU_027518_2_0_1"/>
<organism evidence="14 15">
    <name type="scientific">Pichia sorbitophila (strain ATCC MYA-4447 / BCRC 22081 / CBS 7064 / NBRC 10061 / NRRL Y-12695)</name>
    <name type="common">Hybrid yeast</name>
    <dbReference type="NCBI Taxonomy" id="559304"/>
    <lineage>
        <taxon>Eukaryota</taxon>
        <taxon>Fungi</taxon>
        <taxon>Dikarya</taxon>
        <taxon>Ascomycota</taxon>
        <taxon>Saccharomycotina</taxon>
        <taxon>Pichiomycetes</taxon>
        <taxon>Debaryomycetaceae</taxon>
        <taxon>Millerozyma</taxon>
    </lineage>
</organism>
<dbReference type="eggNOG" id="KOG2981">
    <property type="taxonomic scope" value="Eukaryota"/>
</dbReference>
<dbReference type="GO" id="GO:0044804">
    <property type="term" value="P:nucleophagy"/>
    <property type="evidence" value="ECO:0007669"/>
    <property type="project" value="TreeGrafter"/>
</dbReference>
<comment type="subcellular location">
    <subcellularLocation>
        <location evidence="1">Cytoplasm</location>
    </subcellularLocation>
</comment>
<reference evidence="15" key="2">
    <citation type="journal article" date="2012" name="G3 (Bethesda)">
        <title>Pichia sorbitophila, an interspecies yeast hybrid reveals early steps of genome resolution following polyploidization.</title>
        <authorList>
            <person name="Leh Louis V."/>
            <person name="Despons L."/>
            <person name="Friedrich A."/>
            <person name="Martin T."/>
            <person name="Durrens P."/>
            <person name="Casaregola S."/>
            <person name="Neuveglise C."/>
            <person name="Fairhead C."/>
            <person name="Marck C."/>
            <person name="Cruz J.A."/>
            <person name="Straub M.L."/>
            <person name="Kugler V."/>
            <person name="Sacerdot C."/>
            <person name="Uzunov Z."/>
            <person name="Thierry A."/>
            <person name="Weiss S."/>
            <person name="Bleykasten C."/>
            <person name="De Montigny J."/>
            <person name="Jacques N."/>
            <person name="Jung P."/>
            <person name="Lemaire M."/>
            <person name="Mallet S."/>
            <person name="Morel G."/>
            <person name="Richard G.F."/>
            <person name="Sarkar A."/>
            <person name="Savel G."/>
            <person name="Schacherer J."/>
            <person name="Seret M.L."/>
            <person name="Talla E."/>
            <person name="Samson G."/>
            <person name="Jubin C."/>
            <person name="Poulain J."/>
            <person name="Vacherie B."/>
            <person name="Barbe V."/>
            <person name="Pelletier E."/>
            <person name="Sherman D.J."/>
            <person name="Westhof E."/>
            <person name="Weissenbach J."/>
            <person name="Baret P.V."/>
            <person name="Wincker P."/>
            <person name="Gaillardin C."/>
            <person name="Dujon B."/>
            <person name="Souciet J.L."/>
        </authorList>
    </citation>
    <scope>NUCLEOTIDE SEQUENCE [LARGE SCALE GENOMIC DNA]</scope>
    <source>
        <strain evidence="15">ATCC MYA-4447 / BCRC 22081 / CBS 7064 / NBRC 10061 / NRRL Y-12695</strain>
    </source>
</reference>
<dbReference type="FunCoup" id="G8Y6X4">
    <property type="interactions" value="1773"/>
</dbReference>
<comment type="similarity">
    <text evidence="2">Belongs to the ATG3 family.</text>
</comment>
<name>G8Y6X4_PICSO</name>
<dbReference type="OrthoDB" id="1584384at2759"/>
<dbReference type="InterPro" id="IPR007135">
    <property type="entry name" value="Atg3/Atg10"/>
</dbReference>
<dbReference type="GO" id="GO:0000422">
    <property type="term" value="P:autophagy of mitochondrion"/>
    <property type="evidence" value="ECO:0007669"/>
    <property type="project" value="TreeGrafter"/>
</dbReference>
<keyword evidence="6" id="KW-0833">Ubl conjugation pathway</keyword>
<dbReference type="GO" id="GO:0015031">
    <property type="term" value="P:protein transport"/>
    <property type="evidence" value="ECO:0007669"/>
    <property type="project" value="UniProtKB-KW"/>
</dbReference>
<keyword evidence="4" id="KW-0813">Transport</keyword>
<evidence type="ECO:0000256" key="7">
    <source>
        <dbReference type="ARBA" id="ARBA00022927"/>
    </source>
</evidence>
<keyword evidence="7" id="KW-0653">Protein transport</keyword>
<feature type="compositionally biased region" description="Basic and acidic residues" evidence="12">
    <location>
        <begin position="106"/>
        <end position="126"/>
    </location>
</feature>
<keyword evidence="15" id="KW-1185">Reference proteome</keyword>
<evidence type="ECO:0000256" key="3">
    <source>
        <dbReference type="ARBA" id="ARBA00018067"/>
    </source>
</evidence>
<reference evidence="14" key="1">
    <citation type="submission" date="2011-10" db="EMBL/GenBank/DDBJ databases">
        <authorList>
            <person name="Genoscope - CEA"/>
        </authorList>
    </citation>
    <scope>NUCLEOTIDE SEQUENCE</scope>
</reference>
<evidence type="ECO:0000313" key="13">
    <source>
        <dbReference type="EMBL" id="CCE83323.1"/>
    </source>
</evidence>
<dbReference type="GO" id="GO:0005829">
    <property type="term" value="C:cytosol"/>
    <property type="evidence" value="ECO:0007669"/>
    <property type="project" value="TreeGrafter"/>
</dbReference>
<dbReference type="GO" id="GO:0000407">
    <property type="term" value="C:phagophore assembly site"/>
    <property type="evidence" value="ECO:0007669"/>
    <property type="project" value="TreeGrafter"/>
</dbReference>
<dbReference type="STRING" id="559304.G8Y6X4"/>
<evidence type="ECO:0000256" key="10">
    <source>
        <dbReference type="ARBA" id="ARBA00032144"/>
    </source>
</evidence>
<evidence type="ECO:0000256" key="6">
    <source>
        <dbReference type="ARBA" id="ARBA00022786"/>
    </source>
</evidence>
<evidence type="ECO:0000256" key="4">
    <source>
        <dbReference type="ARBA" id="ARBA00022448"/>
    </source>
</evidence>
<dbReference type="InParanoid" id="G8Y6X4"/>
<feature type="compositionally biased region" description="Basic and acidic residues" evidence="12">
    <location>
        <begin position="278"/>
        <end position="294"/>
    </location>
</feature>
<gene>
    <name evidence="14" type="primary">Piso0_003898</name>
    <name evidence="13" type="ORF">GNLVRS01_PISO0K05004g</name>
    <name evidence="14" type="ORF">GNLVRS01_PISO0L05005g</name>
</gene>
<protein>
    <recommendedName>
        <fullName evidence="3">Autophagy-related protein 3</fullName>
    </recommendedName>
    <alternativeName>
        <fullName evidence="10 11">Autophagy-related E2-like conjugation enzyme ATG3</fullName>
    </alternativeName>
</protein>
<dbReference type="EMBL" id="FO082049">
    <property type="protein sequence ID" value="CCE83323.1"/>
    <property type="molecule type" value="Genomic_DNA"/>
</dbReference>
<dbReference type="Proteomes" id="UP000005222">
    <property type="component" value="Chromosome K"/>
</dbReference>
<dbReference type="EMBL" id="FO082048">
    <property type="protein sequence ID" value="CCE84354.1"/>
    <property type="molecule type" value="Genomic_DNA"/>
</dbReference>
<evidence type="ECO:0000256" key="2">
    <source>
        <dbReference type="ARBA" id="ARBA00007683"/>
    </source>
</evidence>
<evidence type="ECO:0000256" key="1">
    <source>
        <dbReference type="ARBA" id="ARBA00004496"/>
    </source>
</evidence>
<dbReference type="GO" id="GO:0061723">
    <property type="term" value="P:glycophagy"/>
    <property type="evidence" value="ECO:0007669"/>
    <property type="project" value="TreeGrafter"/>
</dbReference>
<evidence type="ECO:0000256" key="11">
    <source>
        <dbReference type="ARBA" id="ARBA00033139"/>
    </source>
</evidence>
<evidence type="ECO:0000313" key="14">
    <source>
        <dbReference type="EMBL" id="CCE84354.1"/>
    </source>
</evidence>
<dbReference type="OMA" id="HCPTWSW"/>